<dbReference type="InterPro" id="IPR003439">
    <property type="entry name" value="ABC_transporter-like_ATP-bd"/>
</dbReference>
<dbReference type="PROSITE" id="PS50893">
    <property type="entry name" value="ABC_TRANSPORTER_2"/>
    <property type="match status" value="1"/>
</dbReference>
<dbReference type="InterPro" id="IPR003593">
    <property type="entry name" value="AAA+_ATPase"/>
</dbReference>
<reference evidence="6 7" key="1">
    <citation type="submission" date="2016-01" db="EMBL/GenBank/DDBJ databases">
        <title>Genome Sequences of Twelve Sporeforming Bacillus Species Isolated from Foods.</title>
        <authorList>
            <person name="Berendsen E.M."/>
            <person name="Wells-Bennik M.H."/>
            <person name="Krawcyk A.O."/>
            <person name="De Jong A."/>
            <person name="Holsappel S."/>
            <person name="Eijlander R.T."/>
            <person name="Kuipers O.P."/>
        </authorList>
    </citation>
    <scope>NUCLEOTIDE SEQUENCE [LARGE SCALE GENOMIC DNA]</scope>
    <source>
        <strain evidence="6 7">B4099</strain>
    </source>
</reference>
<evidence type="ECO:0000256" key="3">
    <source>
        <dbReference type="ARBA" id="ARBA00022741"/>
    </source>
</evidence>
<dbReference type="InterPro" id="IPR017871">
    <property type="entry name" value="ABC_transporter-like_CS"/>
</dbReference>
<feature type="domain" description="ABC transporter" evidence="5">
    <location>
        <begin position="19"/>
        <end position="268"/>
    </location>
</feature>
<dbReference type="GO" id="GO:0055085">
    <property type="term" value="P:transmembrane transport"/>
    <property type="evidence" value="ECO:0007669"/>
    <property type="project" value="UniProtKB-ARBA"/>
</dbReference>
<dbReference type="Proteomes" id="UP000075304">
    <property type="component" value="Unassembled WGS sequence"/>
</dbReference>
<evidence type="ECO:0000256" key="1">
    <source>
        <dbReference type="ARBA" id="ARBA00005417"/>
    </source>
</evidence>
<name>A0A150KHR9_HEYCO</name>
<dbReference type="PANTHER" id="PTHR43776">
    <property type="entry name" value="TRANSPORT ATP-BINDING PROTEIN"/>
    <property type="match status" value="1"/>
</dbReference>
<accession>A0A150KHR9</accession>
<evidence type="ECO:0000259" key="5">
    <source>
        <dbReference type="PROSITE" id="PS50893"/>
    </source>
</evidence>
<dbReference type="AlphaFoldDB" id="A0A150KHR9"/>
<gene>
    <name evidence="6" type="ORF">B4099_2697</name>
</gene>
<dbReference type="EMBL" id="LQYI01000018">
    <property type="protein sequence ID" value="KYC72591.1"/>
    <property type="molecule type" value="Genomic_DNA"/>
</dbReference>
<evidence type="ECO:0000256" key="4">
    <source>
        <dbReference type="ARBA" id="ARBA00022840"/>
    </source>
</evidence>
<dbReference type="Pfam" id="PF08352">
    <property type="entry name" value="oligo_HPY"/>
    <property type="match status" value="1"/>
</dbReference>
<dbReference type="RefSeq" id="WP_061574339.1">
    <property type="nucleotide sequence ID" value="NZ_LQYI01000018.1"/>
</dbReference>
<dbReference type="InterPro" id="IPR027417">
    <property type="entry name" value="P-loop_NTPase"/>
</dbReference>
<dbReference type="PROSITE" id="PS00211">
    <property type="entry name" value="ABC_TRANSPORTER_1"/>
    <property type="match status" value="1"/>
</dbReference>
<keyword evidence="3" id="KW-0547">Nucleotide-binding</keyword>
<dbReference type="GO" id="GO:0005524">
    <property type="term" value="F:ATP binding"/>
    <property type="evidence" value="ECO:0007669"/>
    <property type="project" value="UniProtKB-KW"/>
</dbReference>
<keyword evidence="2" id="KW-0813">Transport</keyword>
<dbReference type="PATRIC" id="fig|1398.25.peg.1414"/>
<proteinExistence type="inferred from homology"/>
<protein>
    <recommendedName>
        <fullName evidence="5">ABC transporter domain-containing protein</fullName>
    </recommendedName>
</protein>
<evidence type="ECO:0000313" key="7">
    <source>
        <dbReference type="Proteomes" id="UP000075304"/>
    </source>
</evidence>
<comment type="caution">
    <text evidence="6">The sequence shown here is derived from an EMBL/GenBank/DDBJ whole genome shotgun (WGS) entry which is preliminary data.</text>
</comment>
<sequence length="335" mass="37846">MLQSHLERETKEQTNIPLLEVRNLKKYFPITTTLGKAKGFVKSVDGVDFDLYEKQTLGLVGESGCGKSTTGRTILRLIEPTDGEAIYQGKNIFQLKGEALKQIRKEFQIVFQDPHSSLDPKMRIGDAVMEPMKIHHIGTKKDRMDRAMELLLKVGIREDQFYRYPHEFSGGQRQRIGLARALAVNPKLVVCDEPVSALDVSIQSQVINLLEEIQEQFQLTYLFISHDLSVVRHMADQICVMYLGQIVERAPTEELFTHPLHPYTRALLSAIPLPNPKLKKERIIIKGEVPSPIDPPSGCVFHTRCPYATVLCKTERPQAMELAPGHIVSCHLAES</sequence>
<dbReference type="NCBIfam" id="TIGR01727">
    <property type="entry name" value="oligo_HPY"/>
    <property type="match status" value="1"/>
</dbReference>
<comment type="similarity">
    <text evidence="1">Belongs to the ABC transporter superfamily.</text>
</comment>
<dbReference type="GO" id="GO:0016887">
    <property type="term" value="F:ATP hydrolysis activity"/>
    <property type="evidence" value="ECO:0007669"/>
    <property type="project" value="InterPro"/>
</dbReference>
<evidence type="ECO:0000256" key="2">
    <source>
        <dbReference type="ARBA" id="ARBA00022448"/>
    </source>
</evidence>
<dbReference type="SMART" id="SM00382">
    <property type="entry name" value="AAA"/>
    <property type="match status" value="1"/>
</dbReference>
<dbReference type="NCBIfam" id="NF008453">
    <property type="entry name" value="PRK11308.1"/>
    <property type="match status" value="1"/>
</dbReference>
<dbReference type="PANTHER" id="PTHR43776:SF7">
    <property type="entry name" value="D,D-DIPEPTIDE TRANSPORT ATP-BINDING PROTEIN DDPF-RELATED"/>
    <property type="match status" value="1"/>
</dbReference>
<organism evidence="6 7">
    <name type="scientific">Heyndrickxia coagulans</name>
    <name type="common">Weizmannia coagulans</name>
    <dbReference type="NCBI Taxonomy" id="1398"/>
    <lineage>
        <taxon>Bacteria</taxon>
        <taxon>Bacillati</taxon>
        <taxon>Bacillota</taxon>
        <taxon>Bacilli</taxon>
        <taxon>Bacillales</taxon>
        <taxon>Bacillaceae</taxon>
        <taxon>Heyndrickxia</taxon>
    </lineage>
</organism>
<evidence type="ECO:0000313" key="6">
    <source>
        <dbReference type="EMBL" id="KYC72591.1"/>
    </source>
</evidence>
<dbReference type="GO" id="GO:0015833">
    <property type="term" value="P:peptide transport"/>
    <property type="evidence" value="ECO:0007669"/>
    <property type="project" value="InterPro"/>
</dbReference>
<dbReference type="SUPFAM" id="SSF52540">
    <property type="entry name" value="P-loop containing nucleoside triphosphate hydrolases"/>
    <property type="match status" value="1"/>
</dbReference>
<dbReference type="CDD" id="cd03257">
    <property type="entry name" value="ABC_NikE_OppD_transporters"/>
    <property type="match status" value="1"/>
</dbReference>
<keyword evidence="4" id="KW-0067">ATP-binding</keyword>
<dbReference type="FunFam" id="3.40.50.300:FF:000016">
    <property type="entry name" value="Oligopeptide ABC transporter ATP-binding component"/>
    <property type="match status" value="1"/>
</dbReference>
<dbReference type="Pfam" id="PF00005">
    <property type="entry name" value="ABC_tran"/>
    <property type="match status" value="1"/>
</dbReference>
<dbReference type="InterPro" id="IPR050319">
    <property type="entry name" value="ABC_transp_ATP-bind"/>
</dbReference>
<dbReference type="InterPro" id="IPR013563">
    <property type="entry name" value="Oligopep_ABC_C"/>
</dbReference>
<dbReference type="Gene3D" id="3.40.50.300">
    <property type="entry name" value="P-loop containing nucleotide triphosphate hydrolases"/>
    <property type="match status" value="1"/>
</dbReference>